<protein>
    <submittedName>
        <fullName evidence="1">Uncharacterized protein</fullName>
    </submittedName>
</protein>
<evidence type="ECO:0000313" key="1">
    <source>
        <dbReference type="EMBL" id="QDB78590.1"/>
    </source>
</evidence>
<reference evidence="1 2" key="1">
    <citation type="submission" date="2019-05" db="EMBL/GenBank/DDBJ databases">
        <title>Georgenia *** sp. nov., and Georgenia *** sp. nov., isolated from the intestinal contents of plateau pika (Ochotona curzoniae) in the Qinghai-Tibet plateau of China.</title>
        <authorList>
            <person name="Tian Z."/>
        </authorList>
    </citation>
    <scope>NUCLEOTIDE SEQUENCE [LARGE SCALE GENOMIC DNA]</scope>
    <source>
        <strain evidence="1 2">Z294</strain>
    </source>
</reference>
<keyword evidence="2" id="KW-1185">Reference proteome</keyword>
<gene>
    <name evidence="1" type="ORF">FE251_03740</name>
</gene>
<name>A0ABX5VP37_9MICO</name>
<evidence type="ECO:0000313" key="2">
    <source>
        <dbReference type="Proteomes" id="UP000313948"/>
    </source>
</evidence>
<organism evidence="1 2">
    <name type="scientific">Georgenia wutianyii</name>
    <dbReference type="NCBI Taxonomy" id="2585135"/>
    <lineage>
        <taxon>Bacteria</taxon>
        <taxon>Bacillati</taxon>
        <taxon>Actinomycetota</taxon>
        <taxon>Actinomycetes</taxon>
        <taxon>Micrococcales</taxon>
        <taxon>Bogoriellaceae</taxon>
        <taxon>Georgenia</taxon>
    </lineage>
</organism>
<dbReference type="PROSITE" id="PS51257">
    <property type="entry name" value="PROKAR_LIPOPROTEIN"/>
    <property type="match status" value="1"/>
</dbReference>
<dbReference type="Proteomes" id="UP000313948">
    <property type="component" value="Chromosome"/>
</dbReference>
<accession>A0ABX5VP37</accession>
<sequence length="348" mass="39362">MRARHVLAVTCTIALLAACGQGGESAQELTWEDSPLAVALGDVWGLDQDPEEWEREEAERQRQVEEAVAACMAEEGFEYTPAVYDGGSSVVIDEDDDWGSEEWTAQYGYGITTDPWLDEQPVEPEEEWVDPNQEYVEAMSPSEQDAYYEALHGAPMLEEDWVEGDPEPEYDWEDAGCYGSAQHQVYEESDPTMQMWEDPAFTEFFAATEKVWEDAARDPRTIAVNLEWAECMEAAGITGMTSPDLAQEAIYTEYDRLMEKADAEIDWESIDWESLPEGADPMRDLMEEQGLAELREREIAQAVADLACREEADVEARLMEIQFELEEEVVETYQSDIDAIIATYGQES</sequence>
<proteinExistence type="predicted"/>
<dbReference type="EMBL" id="CP040899">
    <property type="protein sequence ID" value="QDB78590.1"/>
    <property type="molecule type" value="Genomic_DNA"/>
</dbReference>
<dbReference type="RefSeq" id="WP_139947934.1">
    <property type="nucleotide sequence ID" value="NZ_CP040899.1"/>
</dbReference>